<feature type="region of interest" description="Disordered" evidence="1">
    <location>
        <begin position="24"/>
        <end position="106"/>
    </location>
</feature>
<dbReference type="AlphaFoldDB" id="A0A8E2EMF8"/>
<proteinExistence type="predicted"/>
<name>A0A8E2EMF8_9PEZI</name>
<organism evidence="2 3">
    <name type="scientific">Glonium stellatum</name>
    <dbReference type="NCBI Taxonomy" id="574774"/>
    <lineage>
        <taxon>Eukaryota</taxon>
        <taxon>Fungi</taxon>
        <taxon>Dikarya</taxon>
        <taxon>Ascomycota</taxon>
        <taxon>Pezizomycotina</taxon>
        <taxon>Dothideomycetes</taxon>
        <taxon>Pleosporomycetidae</taxon>
        <taxon>Gloniales</taxon>
        <taxon>Gloniaceae</taxon>
        <taxon>Glonium</taxon>
    </lineage>
</organism>
<evidence type="ECO:0000313" key="2">
    <source>
        <dbReference type="EMBL" id="OCL01359.1"/>
    </source>
</evidence>
<gene>
    <name evidence="2" type="ORF">AOQ84DRAFT_329127</name>
</gene>
<feature type="compositionally biased region" description="Polar residues" evidence="1">
    <location>
        <begin position="27"/>
        <end position="39"/>
    </location>
</feature>
<dbReference type="EMBL" id="KV751146">
    <property type="protein sequence ID" value="OCL01359.1"/>
    <property type="molecule type" value="Genomic_DNA"/>
</dbReference>
<reference evidence="2 3" key="1">
    <citation type="journal article" date="2016" name="Nat. Commun.">
        <title>Ectomycorrhizal ecology is imprinted in the genome of the dominant symbiotic fungus Cenococcum geophilum.</title>
        <authorList>
            <consortium name="DOE Joint Genome Institute"/>
            <person name="Peter M."/>
            <person name="Kohler A."/>
            <person name="Ohm R.A."/>
            <person name="Kuo A."/>
            <person name="Krutzmann J."/>
            <person name="Morin E."/>
            <person name="Arend M."/>
            <person name="Barry K.W."/>
            <person name="Binder M."/>
            <person name="Choi C."/>
            <person name="Clum A."/>
            <person name="Copeland A."/>
            <person name="Grisel N."/>
            <person name="Haridas S."/>
            <person name="Kipfer T."/>
            <person name="LaButti K."/>
            <person name="Lindquist E."/>
            <person name="Lipzen A."/>
            <person name="Maire R."/>
            <person name="Meier B."/>
            <person name="Mihaltcheva S."/>
            <person name="Molinier V."/>
            <person name="Murat C."/>
            <person name="Poggeler S."/>
            <person name="Quandt C.A."/>
            <person name="Sperisen C."/>
            <person name="Tritt A."/>
            <person name="Tisserant E."/>
            <person name="Crous P.W."/>
            <person name="Henrissat B."/>
            <person name="Nehls U."/>
            <person name="Egli S."/>
            <person name="Spatafora J.W."/>
            <person name="Grigoriev I.V."/>
            <person name="Martin F.M."/>
        </authorList>
    </citation>
    <scope>NUCLEOTIDE SEQUENCE [LARGE SCALE GENOMIC DNA]</scope>
    <source>
        <strain evidence="2 3">CBS 207.34</strain>
    </source>
</reference>
<dbReference type="Proteomes" id="UP000250140">
    <property type="component" value="Unassembled WGS sequence"/>
</dbReference>
<protein>
    <submittedName>
        <fullName evidence="2">Uncharacterized protein</fullName>
    </submittedName>
</protein>
<evidence type="ECO:0000313" key="3">
    <source>
        <dbReference type="Proteomes" id="UP000250140"/>
    </source>
</evidence>
<keyword evidence="3" id="KW-1185">Reference proteome</keyword>
<feature type="compositionally biased region" description="Basic and acidic residues" evidence="1">
    <location>
        <begin position="73"/>
        <end position="82"/>
    </location>
</feature>
<sequence length="406" mass="45844">MTQPSECVKMPPSSRPNVAFQVAPQAPSISNKKFNTSTDVLDFRANRRLPGGRGSGAASNGSGGPTDYQQLKRKADTAEAKARASISTKKTAAPKNRPHTAGPTKLRVGRPVKTVLCADLWPIIFQYSESSVLLHMKDVAPLFREILGKKSVWKESRVYNYGDQIPPPLHGLEEWQYADLRHGQGCMSCKKEKTRKTYWAFLRRWCKACLHSKIIGEMDAITMLQDSAGNDLSELLRCIPSATVDSWGNYVKAGEADLQFHRTVYLRSDVGAILAELHSVFGKNGEPWSKDQISEWFNEKENEGREHLKFSEQLENWEKGNRGAKQTSYRDKKDDREVFFTAQAATMTPPLLKPALELCKAYQRAIRIPKGPNMVAWGYLKPKLEQERAAAEEMVRKKTRQPLEEY</sequence>
<evidence type="ECO:0000256" key="1">
    <source>
        <dbReference type="SAM" id="MobiDB-lite"/>
    </source>
</evidence>
<accession>A0A8E2EMF8</accession>
<dbReference type="OrthoDB" id="2322499at2759"/>